<evidence type="ECO:0000313" key="2">
    <source>
        <dbReference type="EMBL" id="MDT2758344.1"/>
    </source>
</evidence>
<feature type="transmembrane region" description="Helical" evidence="1">
    <location>
        <begin position="273"/>
        <end position="298"/>
    </location>
</feature>
<feature type="transmembrane region" description="Helical" evidence="1">
    <location>
        <begin position="244"/>
        <end position="261"/>
    </location>
</feature>
<keyword evidence="1" id="KW-0812">Transmembrane</keyword>
<feature type="transmembrane region" description="Helical" evidence="1">
    <location>
        <begin position="402"/>
        <end position="420"/>
    </location>
</feature>
<proteinExistence type="predicted"/>
<feature type="transmembrane region" description="Helical" evidence="1">
    <location>
        <begin position="310"/>
        <end position="328"/>
    </location>
</feature>
<dbReference type="RefSeq" id="WP_311829179.1">
    <property type="nucleotide sequence ID" value="NZ_JARQAJ010000001.1"/>
</dbReference>
<feature type="transmembrane region" description="Helical" evidence="1">
    <location>
        <begin position="426"/>
        <end position="446"/>
    </location>
</feature>
<dbReference type="EMBL" id="JARQAJ010000001">
    <property type="protein sequence ID" value="MDT2758344.1"/>
    <property type="molecule type" value="Genomic_DNA"/>
</dbReference>
<feature type="transmembrane region" description="Helical" evidence="1">
    <location>
        <begin position="70"/>
        <end position="87"/>
    </location>
</feature>
<dbReference type="Proteomes" id="UP001181046">
    <property type="component" value="Unassembled WGS sequence"/>
</dbReference>
<feature type="transmembrane region" description="Helical" evidence="1">
    <location>
        <begin position="193"/>
        <end position="213"/>
    </location>
</feature>
<feature type="transmembrane region" description="Helical" evidence="1">
    <location>
        <begin position="15"/>
        <end position="32"/>
    </location>
</feature>
<feature type="transmembrane region" description="Helical" evidence="1">
    <location>
        <begin position="503"/>
        <end position="525"/>
    </location>
</feature>
<reference evidence="2" key="1">
    <citation type="submission" date="2023-03" db="EMBL/GenBank/DDBJ databases">
        <authorList>
            <person name="Shen W."/>
            <person name="Cai J."/>
        </authorList>
    </citation>
    <scope>NUCLEOTIDE SEQUENCE</scope>
    <source>
        <strain evidence="2">P66-3</strain>
    </source>
</reference>
<keyword evidence="3" id="KW-1185">Reference proteome</keyword>
<dbReference type="Pfam" id="PF09913">
    <property type="entry name" value="DUF2142"/>
    <property type="match status" value="1"/>
</dbReference>
<keyword evidence="1" id="KW-1133">Transmembrane helix</keyword>
<evidence type="ECO:0000256" key="1">
    <source>
        <dbReference type="SAM" id="Phobius"/>
    </source>
</evidence>
<gene>
    <name evidence="2" type="ORF">P7H27_00910</name>
</gene>
<comment type="caution">
    <text evidence="2">The sequence shown here is derived from an EMBL/GenBank/DDBJ whole genome shotgun (WGS) entry which is preliminary data.</text>
</comment>
<name>A0ABU3F6Q7_9ENTE</name>
<evidence type="ECO:0000313" key="3">
    <source>
        <dbReference type="Proteomes" id="UP001181046"/>
    </source>
</evidence>
<keyword evidence="1" id="KW-0472">Membrane</keyword>
<organism evidence="2 3">
    <name type="scientific">Enterococcus xiangfangensis</name>
    <dbReference type="NCBI Taxonomy" id="1296537"/>
    <lineage>
        <taxon>Bacteria</taxon>
        <taxon>Bacillati</taxon>
        <taxon>Bacillota</taxon>
        <taxon>Bacilli</taxon>
        <taxon>Lactobacillales</taxon>
        <taxon>Enterococcaceae</taxon>
        <taxon>Enterococcus</taxon>
    </lineage>
</organism>
<dbReference type="InterPro" id="IPR018674">
    <property type="entry name" value="DUF2142_membrane"/>
</dbReference>
<feature type="transmembrane region" description="Helical" evidence="1">
    <location>
        <begin position="38"/>
        <end position="58"/>
    </location>
</feature>
<accession>A0ABU3F6Q7</accession>
<feature type="transmembrane region" description="Helical" evidence="1">
    <location>
        <begin position="467"/>
        <end position="483"/>
    </location>
</feature>
<sequence>MSGVFKNFVELKKNYLLLIVFVVILLLSQFMLQYRATLWPKLYILIVLAAGILILFFSRLNDPKKIARNAFVLIAFLGVANSFILPIRQNLDENTHYYHALQISDGNLRIQATEKNFLMISPDFLAVTKLPSKPEYGNDLNTNLYYKDFLDLKNIPSNYKSEYVDVGNFNNPAYIPSALGIKFGQLISDKLFVSYYMGRIFNLIFYALLVYLAIKISKRYKIQLFVLGTIPYTLWISAGYSYDSLYYGLVLLILAQFTNFMGETESITVRRILYYSLTCFLLVFCKAPMVLLAVLPLFLPKHFFKSTKTYLSSFFIIGTSGFFGFLWMQQNAILTKLGFITQKVVEKNTADSELASRLNYFATHPSYAAGVVLRSLSDIPATIMDSVQSPQPYLMKSETLSFINLVVFLLLIIIISLLFHNIVPKSIYLSISAIFIVITFAVFYAISGDTRVFSLGDLSVAGVQGRYHFYILTFLPLFLAPKLKSILNLSRKGTIDLDEERLVLLIFKLVFITTWINTCVALFGYL</sequence>
<protein>
    <submittedName>
        <fullName evidence="2">DUF2142 domain-containing protein</fullName>
    </submittedName>
</protein>